<protein>
    <recommendedName>
        <fullName evidence="9">DNA 3'-5' helicase</fullName>
        <ecNumber evidence="9">5.6.2.4</ecNumber>
    </recommendedName>
</protein>
<evidence type="ECO:0000256" key="10">
    <source>
        <dbReference type="ARBA" id="ARBA00048988"/>
    </source>
</evidence>
<evidence type="ECO:0000256" key="4">
    <source>
        <dbReference type="ARBA" id="ARBA00022806"/>
    </source>
</evidence>
<name>A0A7X2LWW4_9BACI</name>
<evidence type="ECO:0000259" key="13">
    <source>
        <dbReference type="PROSITE" id="PS51217"/>
    </source>
</evidence>
<gene>
    <name evidence="14" type="ORF">GJU40_06975</name>
</gene>
<keyword evidence="5 11" id="KW-0067">ATP-binding</keyword>
<keyword evidence="4 11" id="KW-0347">Helicase</keyword>
<organism evidence="14 15">
    <name type="scientific">Metabacillus lacus</name>
    <dbReference type="NCBI Taxonomy" id="1983721"/>
    <lineage>
        <taxon>Bacteria</taxon>
        <taxon>Bacillati</taxon>
        <taxon>Bacillota</taxon>
        <taxon>Bacilli</taxon>
        <taxon>Bacillales</taxon>
        <taxon>Bacillaceae</taxon>
        <taxon>Metabacillus</taxon>
    </lineage>
</organism>
<feature type="domain" description="UvrD-like helicase C-terminal" evidence="13">
    <location>
        <begin position="416"/>
        <end position="683"/>
    </location>
</feature>
<dbReference type="Gene3D" id="1.10.486.10">
    <property type="entry name" value="PCRA, domain 4"/>
    <property type="match status" value="1"/>
</dbReference>
<evidence type="ECO:0000259" key="12">
    <source>
        <dbReference type="PROSITE" id="PS51198"/>
    </source>
</evidence>
<dbReference type="EC" id="5.6.2.4" evidence="9"/>
<dbReference type="GO" id="GO:0005524">
    <property type="term" value="F:ATP binding"/>
    <property type="evidence" value="ECO:0007669"/>
    <property type="project" value="UniProtKB-UniRule"/>
</dbReference>
<dbReference type="OrthoDB" id="9810135at2"/>
<dbReference type="PROSITE" id="PS51198">
    <property type="entry name" value="UVRD_HELICASE_ATP_BIND"/>
    <property type="match status" value="1"/>
</dbReference>
<dbReference type="CDD" id="cd18807">
    <property type="entry name" value="SF1_C_UvrD"/>
    <property type="match status" value="1"/>
</dbReference>
<evidence type="ECO:0000256" key="7">
    <source>
        <dbReference type="ARBA" id="ARBA00023235"/>
    </source>
</evidence>
<evidence type="ECO:0000256" key="3">
    <source>
        <dbReference type="ARBA" id="ARBA00022801"/>
    </source>
</evidence>
<dbReference type="Gene3D" id="1.10.10.160">
    <property type="match status" value="1"/>
</dbReference>
<keyword evidence="7" id="KW-0413">Isomerase</keyword>
<reference evidence="14 15" key="1">
    <citation type="submission" date="2019-11" db="EMBL/GenBank/DDBJ databases">
        <title>Bacillus lacus genome.</title>
        <authorList>
            <person name="Allen C.J."/>
            <person name="Newman J.D."/>
        </authorList>
    </citation>
    <scope>NUCLEOTIDE SEQUENCE [LARGE SCALE GENOMIC DNA]</scope>
    <source>
        <strain evidence="14 15">KCTC 33946</strain>
    </source>
</reference>
<dbReference type="GO" id="GO:0033202">
    <property type="term" value="C:DNA helicase complex"/>
    <property type="evidence" value="ECO:0007669"/>
    <property type="project" value="TreeGrafter"/>
</dbReference>
<dbReference type="InterPro" id="IPR014017">
    <property type="entry name" value="DNA_helicase_UvrD-like_C"/>
</dbReference>
<dbReference type="AlphaFoldDB" id="A0A7X2LWW4"/>
<comment type="catalytic activity">
    <reaction evidence="10">
        <text>ATP + H2O = ADP + phosphate + H(+)</text>
        <dbReference type="Rhea" id="RHEA:13065"/>
        <dbReference type="ChEBI" id="CHEBI:15377"/>
        <dbReference type="ChEBI" id="CHEBI:15378"/>
        <dbReference type="ChEBI" id="CHEBI:30616"/>
        <dbReference type="ChEBI" id="CHEBI:43474"/>
        <dbReference type="ChEBI" id="CHEBI:456216"/>
        <dbReference type="EC" id="5.6.2.4"/>
    </reaction>
</comment>
<evidence type="ECO:0000256" key="11">
    <source>
        <dbReference type="PROSITE-ProRule" id="PRU00560"/>
    </source>
</evidence>
<dbReference type="SUPFAM" id="SSF52540">
    <property type="entry name" value="P-loop containing nucleoside triphosphate hydrolases"/>
    <property type="match status" value="1"/>
</dbReference>
<comment type="similarity">
    <text evidence="1">Belongs to the helicase family. UvrD subfamily.</text>
</comment>
<evidence type="ECO:0000256" key="9">
    <source>
        <dbReference type="ARBA" id="ARBA00034808"/>
    </source>
</evidence>
<proteinExistence type="inferred from homology"/>
<evidence type="ECO:0000256" key="5">
    <source>
        <dbReference type="ARBA" id="ARBA00022840"/>
    </source>
</evidence>
<dbReference type="InterPro" id="IPR000212">
    <property type="entry name" value="DNA_helicase_UvrD/REP"/>
</dbReference>
<dbReference type="PROSITE" id="PS51217">
    <property type="entry name" value="UVRD_HELICASE_CTER"/>
    <property type="match status" value="1"/>
</dbReference>
<dbReference type="Pfam" id="PF13361">
    <property type="entry name" value="UvrD_C"/>
    <property type="match status" value="1"/>
</dbReference>
<dbReference type="GO" id="GO:0043138">
    <property type="term" value="F:3'-5' DNA helicase activity"/>
    <property type="evidence" value="ECO:0007669"/>
    <property type="project" value="UniProtKB-EC"/>
</dbReference>
<keyword evidence="2 11" id="KW-0547">Nucleotide-binding</keyword>
<keyword evidence="3 11" id="KW-0378">Hydrolase</keyword>
<dbReference type="Gene3D" id="3.40.50.300">
    <property type="entry name" value="P-loop containing nucleotide triphosphate hydrolases"/>
    <property type="match status" value="2"/>
</dbReference>
<evidence type="ECO:0000256" key="6">
    <source>
        <dbReference type="ARBA" id="ARBA00023125"/>
    </source>
</evidence>
<feature type="binding site" evidence="11">
    <location>
        <begin position="157"/>
        <end position="164"/>
    </location>
    <ligand>
        <name>ATP</name>
        <dbReference type="ChEBI" id="CHEBI:30616"/>
    </ligand>
</feature>
<dbReference type="Proteomes" id="UP000448867">
    <property type="component" value="Unassembled WGS sequence"/>
</dbReference>
<dbReference type="PANTHER" id="PTHR11070:SF2">
    <property type="entry name" value="ATP-DEPENDENT DNA HELICASE SRS2"/>
    <property type="match status" value="1"/>
</dbReference>
<keyword evidence="6" id="KW-0238">DNA-binding</keyword>
<keyword evidence="15" id="KW-1185">Reference proteome</keyword>
<feature type="domain" description="UvrD-like helicase ATP-binding" evidence="12">
    <location>
        <begin position="136"/>
        <end position="415"/>
    </location>
</feature>
<evidence type="ECO:0000313" key="15">
    <source>
        <dbReference type="Proteomes" id="UP000448867"/>
    </source>
</evidence>
<dbReference type="GO" id="GO:0016787">
    <property type="term" value="F:hydrolase activity"/>
    <property type="evidence" value="ECO:0007669"/>
    <property type="project" value="UniProtKB-UniRule"/>
</dbReference>
<evidence type="ECO:0000256" key="8">
    <source>
        <dbReference type="ARBA" id="ARBA00034617"/>
    </source>
</evidence>
<comment type="catalytic activity">
    <reaction evidence="8">
        <text>Couples ATP hydrolysis with the unwinding of duplex DNA by translocating in the 3'-5' direction.</text>
        <dbReference type="EC" id="5.6.2.4"/>
    </reaction>
</comment>
<dbReference type="RefSeq" id="WP_154307040.1">
    <property type="nucleotide sequence ID" value="NZ_WKKI01000008.1"/>
</dbReference>
<dbReference type="CDD" id="cd17932">
    <property type="entry name" value="DEXQc_UvrD"/>
    <property type="match status" value="1"/>
</dbReference>
<dbReference type="GO" id="GO:0000725">
    <property type="term" value="P:recombinational repair"/>
    <property type="evidence" value="ECO:0007669"/>
    <property type="project" value="TreeGrafter"/>
</dbReference>
<dbReference type="GO" id="GO:0005829">
    <property type="term" value="C:cytosol"/>
    <property type="evidence" value="ECO:0007669"/>
    <property type="project" value="TreeGrafter"/>
</dbReference>
<comment type="caution">
    <text evidence="14">The sequence shown here is derived from an EMBL/GenBank/DDBJ whole genome shotgun (WGS) entry which is preliminary data.</text>
</comment>
<dbReference type="GO" id="GO:0003677">
    <property type="term" value="F:DNA binding"/>
    <property type="evidence" value="ECO:0007669"/>
    <property type="project" value="UniProtKB-KW"/>
</dbReference>
<evidence type="ECO:0000256" key="2">
    <source>
        <dbReference type="ARBA" id="ARBA00022741"/>
    </source>
</evidence>
<dbReference type="InterPro" id="IPR013986">
    <property type="entry name" value="DExx_box_DNA_helicase_dom_sf"/>
</dbReference>
<dbReference type="InterPro" id="IPR027417">
    <property type="entry name" value="P-loop_NTPase"/>
</dbReference>
<accession>A0A7X2LWW4</accession>
<dbReference type="InterPro" id="IPR014016">
    <property type="entry name" value="UvrD-like_ATP-bd"/>
</dbReference>
<dbReference type="Pfam" id="PF00580">
    <property type="entry name" value="UvrD-helicase"/>
    <property type="match status" value="1"/>
</dbReference>
<sequence>MFCANFQNNIIQLSELPRNQFQQIYDAGRSGKLTCPLCQKEVRLYIGLKQSPHFYHAGKGDYSDCVEYCSTLQIEPASAVTEKEAVHSGSFRLPQGRSIKDEPAETQGFTPATPVTISNVYTDQAELQSNTLFPGISFNSSQYEAITNVEGPMLVLSGAGSGKTRVLTARAAYMAVHRKIDPRSIMLVTFTSKAAKEMRDRLSQSYGMMPQQLAGIVVGTFHSIFYRMLAHYDGAKWNGNNLIKGEWQREQYIKTAGREKGLDEKDFPYDLALQKISYWKNTLSISSSFKPKDDWEEQVFYLYQRYEEMKRDRNQFDFDDMLIGCYDLLTENKELLERYQKRFTHFLIDEFQDINTVQYQLMKLLSEHTRHICAVGDDDQSIYSFRGSDPGFILNFQKDFPDAAVIQLTKNYRSSHPIVASAKKVIVRNRNRLNKNIQSSFNHEQQPLFFYPYDEEEEATMIVNDIKERIQEGEDPGSFAVLYRTHSAGRAVFERLYQSSLPFSMEKETAGFYDRRVVKTAAAYLTLSRDPDSVEAVTSLLFAFFIKQTALSDLKAISILEDCSLLEALLKLPQLQPFQKKKIQQILPRFARLRSMKPVEALITIEKDMGLGDYLKKRGSEGNSIEKGSDDLQDLKVAAKEFQTVDAFLDHIDHMKHAVKEINSLQRSPENSIQLMTIHRSKGLEFKHVYVLGVTDGSLPHDFALDSHRQGDSSHLEEERRLLYVAMTRAKEGLYLSLPSYRRYKKAVPSRFIKHLM</sequence>
<dbReference type="EMBL" id="WKKI01000008">
    <property type="protein sequence ID" value="MRX71915.1"/>
    <property type="molecule type" value="Genomic_DNA"/>
</dbReference>
<evidence type="ECO:0000256" key="1">
    <source>
        <dbReference type="ARBA" id="ARBA00009922"/>
    </source>
</evidence>
<dbReference type="PANTHER" id="PTHR11070">
    <property type="entry name" value="UVRD / RECB / PCRA DNA HELICASE FAMILY MEMBER"/>
    <property type="match status" value="1"/>
</dbReference>
<evidence type="ECO:0000313" key="14">
    <source>
        <dbReference type="EMBL" id="MRX71915.1"/>
    </source>
</evidence>